<sequence length="294" mass="32812">MSLVGSNFAPNLFIDHSISTTTSQLELNLTGSGDDIENDATESAYQLLNEILNETSATETASIYEKSPIITPIASPNGHIHSSSLNFPFNSTSSSVASIDAVKRLIKRPYGVSVTDLDVLSENIMKQRKKQCLISILPNTDSSQIICSTNYSSSQSYYHDPNNLHSTPSIDLQNYPYQLFSSQPTTNVLQELQNVSTFSCGQCYQFFNRKFSKKTQKISYQPNIMVMVQVLCIALLSIPILIQKIYAELTVDQVRSSQRLQIENVFAAMVVVVALINTSTPFYMFTPTTRLFRQ</sequence>
<keyword evidence="1" id="KW-1133">Transmembrane helix</keyword>
<protein>
    <submittedName>
        <fullName evidence="2">Uncharacterized protein</fullName>
    </submittedName>
</protein>
<comment type="caution">
    <text evidence="2">The sequence shown here is derived from an EMBL/GenBank/DDBJ whole genome shotgun (WGS) entry which is preliminary data.</text>
</comment>
<proteinExistence type="predicted"/>
<dbReference type="EMBL" id="CAJNRE010018548">
    <property type="protein sequence ID" value="CAF2168748.1"/>
    <property type="molecule type" value="Genomic_DNA"/>
</dbReference>
<evidence type="ECO:0000256" key="1">
    <source>
        <dbReference type="SAM" id="Phobius"/>
    </source>
</evidence>
<organism evidence="2 3">
    <name type="scientific">Rotaria magnacalcarata</name>
    <dbReference type="NCBI Taxonomy" id="392030"/>
    <lineage>
        <taxon>Eukaryota</taxon>
        <taxon>Metazoa</taxon>
        <taxon>Spiralia</taxon>
        <taxon>Gnathifera</taxon>
        <taxon>Rotifera</taxon>
        <taxon>Eurotatoria</taxon>
        <taxon>Bdelloidea</taxon>
        <taxon>Philodinida</taxon>
        <taxon>Philodinidae</taxon>
        <taxon>Rotaria</taxon>
    </lineage>
</organism>
<name>A0A816YP25_9BILA</name>
<evidence type="ECO:0000313" key="3">
    <source>
        <dbReference type="Proteomes" id="UP000663824"/>
    </source>
</evidence>
<gene>
    <name evidence="2" type="ORF">MBJ925_LOCUS33697</name>
</gene>
<feature type="transmembrane region" description="Helical" evidence="1">
    <location>
        <begin position="266"/>
        <end position="285"/>
    </location>
</feature>
<accession>A0A816YP25</accession>
<dbReference type="Proteomes" id="UP000663824">
    <property type="component" value="Unassembled WGS sequence"/>
</dbReference>
<evidence type="ECO:0000313" key="2">
    <source>
        <dbReference type="EMBL" id="CAF2168748.1"/>
    </source>
</evidence>
<dbReference type="AlphaFoldDB" id="A0A816YP25"/>
<reference evidence="2" key="1">
    <citation type="submission" date="2021-02" db="EMBL/GenBank/DDBJ databases">
        <authorList>
            <person name="Nowell W R."/>
        </authorList>
    </citation>
    <scope>NUCLEOTIDE SEQUENCE</scope>
</reference>
<keyword evidence="1" id="KW-0472">Membrane</keyword>
<feature type="transmembrane region" description="Helical" evidence="1">
    <location>
        <begin position="224"/>
        <end position="246"/>
    </location>
</feature>
<keyword evidence="1" id="KW-0812">Transmembrane</keyword>